<sequence>MTRILVISVPSKYHLMKALLPASFRKPGWIIFSNFSLFGIILMFFNIEPDWLNVTLFAVVTTDQVVFGADQYFTFTRTNIVTELTATGIIVGGLMLAFARREQEDEYILKIRLESLLWAVYANYIVLLLAIWFVFSTPFFTVMILNMFTVLVIFILRFEWVMFRLSRENRDE</sequence>
<dbReference type="EMBL" id="CP027806">
    <property type="protein sequence ID" value="AXJ00640.1"/>
    <property type="molecule type" value="Genomic_DNA"/>
</dbReference>
<name>A0A345UJI8_9BACT</name>
<keyword evidence="1" id="KW-0472">Membrane</keyword>
<gene>
    <name evidence="2" type="ORF">CYPRO_1384</name>
</gene>
<dbReference type="AlphaFoldDB" id="A0A345UJI8"/>
<feature type="transmembrane region" description="Helical" evidence="1">
    <location>
        <begin position="80"/>
        <end position="99"/>
    </location>
</feature>
<accession>A0A345UJI8</accession>
<feature type="transmembrane region" description="Helical" evidence="1">
    <location>
        <begin position="111"/>
        <end position="133"/>
    </location>
</feature>
<proteinExistence type="predicted"/>
<keyword evidence="3" id="KW-1185">Reference proteome</keyword>
<dbReference type="Proteomes" id="UP000254808">
    <property type="component" value="Chromosome"/>
</dbReference>
<reference evidence="2 3" key="1">
    <citation type="submission" date="2018-03" db="EMBL/GenBank/DDBJ databases">
        <title>Phenotypic and genomic properties of Cyclonatronum proteinivorum gen. nov., sp. nov., a haloalkaliphilic bacteroidete from soda lakes possessing Na+-translocating rhodopsin.</title>
        <authorList>
            <person name="Toshchakov S.V."/>
            <person name="Korzhenkov A."/>
            <person name="Samarov N.I."/>
            <person name="Kublanov I.V."/>
            <person name="Muntyan M.S."/>
            <person name="Sorokin D.Y."/>
        </authorList>
    </citation>
    <scope>NUCLEOTIDE SEQUENCE [LARGE SCALE GENOMIC DNA]</scope>
    <source>
        <strain evidence="2 3">Omega</strain>
    </source>
</reference>
<dbReference type="KEGG" id="cprv:CYPRO_1384"/>
<feature type="transmembrane region" description="Helical" evidence="1">
    <location>
        <begin position="139"/>
        <end position="160"/>
    </location>
</feature>
<keyword evidence="1" id="KW-1133">Transmembrane helix</keyword>
<feature type="transmembrane region" description="Helical" evidence="1">
    <location>
        <begin position="29"/>
        <end position="47"/>
    </location>
</feature>
<evidence type="ECO:0000313" key="3">
    <source>
        <dbReference type="Proteomes" id="UP000254808"/>
    </source>
</evidence>
<organism evidence="2 3">
    <name type="scientific">Cyclonatronum proteinivorum</name>
    <dbReference type="NCBI Taxonomy" id="1457365"/>
    <lineage>
        <taxon>Bacteria</taxon>
        <taxon>Pseudomonadati</taxon>
        <taxon>Balneolota</taxon>
        <taxon>Balneolia</taxon>
        <taxon>Balneolales</taxon>
        <taxon>Cyclonatronaceae</taxon>
        <taxon>Cyclonatronum</taxon>
    </lineage>
</organism>
<protein>
    <submittedName>
        <fullName evidence="2">Uncharacterized protein</fullName>
    </submittedName>
</protein>
<evidence type="ECO:0000313" key="2">
    <source>
        <dbReference type="EMBL" id="AXJ00640.1"/>
    </source>
</evidence>
<evidence type="ECO:0000256" key="1">
    <source>
        <dbReference type="SAM" id="Phobius"/>
    </source>
</evidence>
<keyword evidence="1" id="KW-0812">Transmembrane</keyword>